<keyword evidence="3" id="KW-1003">Cell membrane</keyword>
<evidence type="ECO:0000256" key="2">
    <source>
        <dbReference type="ARBA" id="ARBA00022448"/>
    </source>
</evidence>
<keyword evidence="4 7" id="KW-0812">Transmembrane</keyword>
<keyword evidence="5 7" id="KW-1133">Transmembrane helix</keyword>
<keyword evidence="2 7" id="KW-0813">Transport</keyword>
<dbReference type="AlphaFoldDB" id="A0A329QJM1"/>
<feature type="transmembrane region" description="Helical" evidence="7">
    <location>
        <begin position="281"/>
        <end position="302"/>
    </location>
</feature>
<feature type="transmembrane region" description="Helical" evidence="7">
    <location>
        <begin position="112"/>
        <end position="137"/>
    </location>
</feature>
<dbReference type="InterPro" id="IPR000515">
    <property type="entry name" value="MetI-like"/>
</dbReference>
<dbReference type="Proteomes" id="UP000250462">
    <property type="component" value="Unassembled WGS sequence"/>
</dbReference>
<dbReference type="PANTHER" id="PTHR43386:SF1">
    <property type="entry name" value="D,D-DIPEPTIDE TRANSPORT SYSTEM PERMEASE PROTEIN DDPC-RELATED"/>
    <property type="match status" value="1"/>
</dbReference>
<dbReference type="PANTHER" id="PTHR43386">
    <property type="entry name" value="OLIGOPEPTIDE TRANSPORT SYSTEM PERMEASE PROTEIN APPC"/>
    <property type="match status" value="1"/>
</dbReference>
<sequence>MATAAGPPPDDSAVPAGGRTRTRRVLSGIARPYRDSHGVGRFMLVTGTVLAAIMVVLAVFAPLIAPFGFAQVADVDGERFGNHLEPGGVHLFGTTTQGFDVFSRVVWGARTAVTVVLLALVFSLIVGVLLGLVAGYVGRWVDRLLVMIMDSLFALPALLLAIVVAFLLAEHIGGGAATAALAITAVYVPQYFRVVRAATVSAKEQTYVEAARAMGARSGTIMFRYLLNNVIQSVPVIATLNAADAILTLAGLGFLGYGIQPTEAAEWGYDLQRAVTDAGTGIWWTGLFPGMAIVLLVMGLTLMGEGLNETINPAIRVRRMLSITLPERAHESRPGVSPVSRQPGPGPEQDGEAGKDGAQ</sequence>
<keyword evidence="11" id="KW-1185">Reference proteome</keyword>
<protein>
    <submittedName>
        <fullName evidence="10">ABC transporter permease</fullName>
    </submittedName>
</protein>
<keyword evidence="6 7" id="KW-0472">Membrane</keyword>
<name>A0A329QJM1_9ACTN</name>
<evidence type="ECO:0000313" key="11">
    <source>
        <dbReference type="Proteomes" id="UP000250462"/>
    </source>
</evidence>
<evidence type="ECO:0000256" key="3">
    <source>
        <dbReference type="ARBA" id="ARBA00022475"/>
    </source>
</evidence>
<evidence type="ECO:0000256" key="4">
    <source>
        <dbReference type="ARBA" id="ARBA00022692"/>
    </source>
</evidence>
<evidence type="ECO:0000256" key="6">
    <source>
        <dbReference type="ARBA" id="ARBA00023136"/>
    </source>
</evidence>
<feature type="transmembrane region" description="Helical" evidence="7">
    <location>
        <begin position="234"/>
        <end position="259"/>
    </location>
</feature>
<dbReference type="InterPro" id="IPR035906">
    <property type="entry name" value="MetI-like_sf"/>
</dbReference>
<dbReference type="RefSeq" id="WP_112259352.1">
    <property type="nucleotide sequence ID" value="NZ_QMIG01000019.1"/>
</dbReference>
<evidence type="ECO:0000256" key="1">
    <source>
        <dbReference type="ARBA" id="ARBA00004651"/>
    </source>
</evidence>
<feature type="compositionally biased region" description="Pro residues" evidence="8">
    <location>
        <begin position="1"/>
        <end position="10"/>
    </location>
</feature>
<organism evidence="10 11">
    <name type="scientific">Phytoactinopolyspora halophila</name>
    <dbReference type="NCBI Taxonomy" id="1981511"/>
    <lineage>
        <taxon>Bacteria</taxon>
        <taxon>Bacillati</taxon>
        <taxon>Actinomycetota</taxon>
        <taxon>Actinomycetes</taxon>
        <taxon>Jiangellales</taxon>
        <taxon>Jiangellaceae</taxon>
        <taxon>Phytoactinopolyspora</taxon>
    </lineage>
</organism>
<dbReference type="Pfam" id="PF00528">
    <property type="entry name" value="BPD_transp_1"/>
    <property type="match status" value="1"/>
</dbReference>
<dbReference type="SUPFAM" id="SSF161098">
    <property type="entry name" value="MetI-like"/>
    <property type="match status" value="1"/>
</dbReference>
<dbReference type="OrthoDB" id="9812701at2"/>
<accession>A0A329QJM1</accession>
<evidence type="ECO:0000256" key="8">
    <source>
        <dbReference type="SAM" id="MobiDB-lite"/>
    </source>
</evidence>
<dbReference type="EMBL" id="QMIG01000019">
    <property type="protein sequence ID" value="RAW11582.1"/>
    <property type="molecule type" value="Genomic_DNA"/>
</dbReference>
<feature type="transmembrane region" description="Helical" evidence="7">
    <location>
        <begin position="144"/>
        <end position="168"/>
    </location>
</feature>
<dbReference type="PROSITE" id="PS50928">
    <property type="entry name" value="ABC_TM1"/>
    <property type="match status" value="1"/>
</dbReference>
<evidence type="ECO:0000259" key="9">
    <source>
        <dbReference type="PROSITE" id="PS50928"/>
    </source>
</evidence>
<evidence type="ECO:0000313" key="10">
    <source>
        <dbReference type="EMBL" id="RAW11582.1"/>
    </source>
</evidence>
<dbReference type="Gene3D" id="1.10.3720.10">
    <property type="entry name" value="MetI-like"/>
    <property type="match status" value="1"/>
</dbReference>
<reference evidence="10 11" key="1">
    <citation type="submission" date="2018-06" db="EMBL/GenBank/DDBJ databases">
        <title>Phytoactinopolyspora halophila sp. nov., a novel halophilic actinomycete isolated from a saline soil in China.</title>
        <authorList>
            <person name="Tang S.-K."/>
        </authorList>
    </citation>
    <scope>NUCLEOTIDE SEQUENCE [LARGE SCALE GENOMIC DNA]</scope>
    <source>
        <strain evidence="10 11">YIM 96934</strain>
    </source>
</reference>
<feature type="domain" description="ABC transmembrane type-1" evidence="9">
    <location>
        <begin position="109"/>
        <end position="304"/>
    </location>
</feature>
<dbReference type="GO" id="GO:0055085">
    <property type="term" value="P:transmembrane transport"/>
    <property type="evidence" value="ECO:0007669"/>
    <property type="project" value="InterPro"/>
</dbReference>
<comment type="subcellular location">
    <subcellularLocation>
        <location evidence="1 7">Cell membrane</location>
        <topology evidence="1 7">Multi-pass membrane protein</topology>
    </subcellularLocation>
</comment>
<feature type="region of interest" description="Disordered" evidence="8">
    <location>
        <begin position="328"/>
        <end position="359"/>
    </location>
</feature>
<feature type="transmembrane region" description="Helical" evidence="7">
    <location>
        <begin position="42"/>
        <end position="65"/>
    </location>
</feature>
<evidence type="ECO:0000256" key="7">
    <source>
        <dbReference type="RuleBase" id="RU363032"/>
    </source>
</evidence>
<proteinExistence type="inferred from homology"/>
<feature type="region of interest" description="Disordered" evidence="8">
    <location>
        <begin position="1"/>
        <end position="20"/>
    </location>
</feature>
<comment type="caution">
    <text evidence="10">The sequence shown here is derived from an EMBL/GenBank/DDBJ whole genome shotgun (WGS) entry which is preliminary data.</text>
</comment>
<dbReference type="GO" id="GO:0005886">
    <property type="term" value="C:plasma membrane"/>
    <property type="evidence" value="ECO:0007669"/>
    <property type="project" value="UniProtKB-SubCell"/>
</dbReference>
<gene>
    <name evidence="10" type="ORF">DPM12_16000</name>
</gene>
<feature type="transmembrane region" description="Helical" evidence="7">
    <location>
        <begin position="174"/>
        <end position="192"/>
    </location>
</feature>
<evidence type="ECO:0000256" key="5">
    <source>
        <dbReference type="ARBA" id="ARBA00022989"/>
    </source>
</evidence>
<dbReference type="CDD" id="cd06261">
    <property type="entry name" value="TM_PBP2"/>
    <property type="match status" value="1"/>
</dbReference>
<comment type="similarity">
    <text evidence="7">Belongs to the binding-protein-dependent transport system permease family.</text>
</comment>
<dbReference type="InterPro" id="IPR050366">
    <property type="entry name" value="BP-dependent_transpt_permease"/>
</dbReference>